<dbReference type="SUPFAM" id="SSF52218">
    <property type="entry name" value="Flavoproteins"/>
    <property type="match status" value="1"/>
</dbReference>
<dbReference type="EMBL" id="BARV01000278">
    <property type="protein sequence ID" value="GAH96145.1"/>
    <property type="molecule type" value="Genomic_DNA"/>
</dbReference>
<dbReference type="AlphaFoldDB" id="X1KR81"/>
<dbReference type="PROSITE" id="PS50902">
    <property type="entry name" value="FLAVODOXIN_LIKE"/>
    <property type="match status" value="1"/>
</dbReference>
<dbReference type="InterPro" id="IPR026816">
    <property type="entry name" value="Flavodoxin_dom"/>
</dbReference>
<evidence type="ECO:0000313" key="2">
    <source>
        <dbReference type="EMBL" id="GAH96145.1"/>
    </source>
</evidence>
<accession>X1KR81</accession>
<dbReference type="InterPro" id="IPR029039">
    <property type="entry name" value="Flavoprotein-like_sf"/>
</dbReference>
<reference evidence="2" key="1">
    <citation type="journal article" date="2014" name="Front. Microbiol.">
        <title>High frequency of phylogenetically diverse reductive dehalogenase-homologous genes in deep subseafloor sedimentary metagenomes.</title>
        <authorList>
            <person name="Kawai M."/>
            <person name="Futagami T."/>
            <person name="Toyoda A."/>
            <person name="Takaki Y."/>
            <person name="Nishi S."/>
            <person name="Hori S."/>
            <person name="Arai W."/>
            <person name="Tsubouchi T."/>
            <person name="Morono Y."/>
            <person name="Uchiyama I."/>
            <person name="Ito T."/>
            <person name="Fujiyama A."/>
            <person name="Inagaki F."/>
            <person name="Takami H."/>
        </authorList>
    </citation>
    <scope>NUCLEOTIDE SEQUENCE</scope>
    <source>
        <strain evidence="2">Expedition CK06-06</strain>
    </source>
</reference>
<sequence length="195" mass="21512">MKKYQRQSLELLPLNLSPFCWASKSGNTEKVAKAIEKGVSKAGLNPVLKKVEEAGEEELYDYDLVCLGAPSYGWQAPKPVQEYVKAKMDLHRSRGEIKIGAPKVPGRNAVVFCTYSGPHTGINEAIPVGKYLGQFFEHIGFELVGEWYAVGEFHGSEELSTKGRLGDIRGRPNAQDLDKIEKDTLETIKSLQGGT</sequence>
<proteinExistence type="predicted"/>
<dbReference type="Gene3D" id="3.40.50.360">
    <property type="match status" value="1"/>
</dbReference>
<name>X1KR81_9ZZZZ</name>
<dbReference type="GO" id="GO:0010181">
    <property type="term" value="F:FMN binding"/>
    <property type="evidence" value="ECO:0007669"/>
    <property type="project" value="InterPro"/>
</dbReference>
<dbReference type="Pfam" id="PF12724">
    <property type="entry name" value="Flavodoxin_5"/>
    <property type="match status" value="1"/>
</dbReference>
<feature type="domain" description="Flavodoxin-like" evidence="1">
    <location>
        <begin position="17"/>
        <end position="188"/>
    </location>
</feature>
<evidence type="ECO:0000259" key="1">
    <source>
        <dbReference type="PROSITE" id="PS50902"/>
    </source>
</evidence>
<dbReference type="InterPro" id="IPR008254">
    <property type="entry name" value="Flavodoxin/NO_synth"/>
</dbReference>
<protein>
    <recommendedName>
        <fullName evidence="1">Flavodoxin-like domain-containing protein</fullName>
    </recommendedName>
</protein>
<comment type="caution">
    <text evidence="2">The sequence shown here is derived from an EMBL/GenBank/DDBJ whole genome shotgun (WGS) entry which is preliminary data.</text>
</comment>
<organism evidence="2">
    <name type="scientific">marine sediment metagenome</name>
    <dbReference type="NCBI Taxonomy" id="412755"/>
    <lineage>
        <taxon>unclassified sequences</taxon>
        <taxon>metagenomes</taxon>
        <taxon>ecological metagenomes</taxon>
    </lineage>
</organism>
<gene>
    <name evidence="2" type="ORF">S06H3_01176</name>
</gene>